<reference evidence="3" key="1">
    <citation type="journal article" date="2020" name="Stud. Mycol.">
        <title>101 Dothideomycetes genomes: a test case for predicting lifestyles and emergence of pathogens.</title>
        <authorList>
            <person name="Haridas S."/>
            <person name="Albert R."/>
            <person name="Binder M."/>
            <person name="Bloem J."/>
            <person name="Labutti K."/>
            <person name="Salamov A."/>
            <person name="Andreopoulos B."/>
            <person name="Baker S."/>
            <person name="Barry K."/>
            <person name="Bills G."/>
            <person name="Bluhm B."/>
            <person name="Cannon C."/>
            <person name="Castanera R."/>
            <person name="Culley D."/>
            <person name="Daum C."/>
            <person name="Ezra D."/>
            <person name="Gonzalez J."/>
            <person name="Henrissat B."/>
            <person name="Kuo A."/>
            <person name="Liang C."/>
            <person name="Lipzen A."/>
            <person name="Lutzoni F."/>
            <person name="Magnuson J."/>
            <person name="Mondo S."/>
            <person name="Nolan M."/>
            <person name="Ohm R."/>
            <person name="Pangilinan J."/>
            <person name="Park H.-J."/>
            <person name="Ramirez L."/>
            <person name="Alfaro M."/>
            <person name="Sun H."/>
            <person name="Tritt A."/>
            <person name="Yoshinaga Y."/>
            <person name="Zwiers L.-H."/>
            <person name="Turgeon B."/>
            <person name="Goodwin S."/>
            <person name="Spatafora J."/>
            <person name="Crous P."/>
            <person name="Grigoriev I."/>
        </authorList>
    </citation>
    <scope>NUCLEOTIDE SEQUENCE</scope>
    <source>
        <strain evidence="3">CBS 101060</strain>
    </source>
</reference>
<evidence type="ECO:0000313" key="4">
    <source>
        <dbReference type="Proteomes" id="UP000799429"/>
    </source>
</evidence>
<comment type="caution">
    <text evidence="3">The sequence shown here is derived from an EMBL/GenBank/DDBJ whole genome shotgun (WGS) entry which is preliminary data.</text>
</comment>
<evidence type="ECO:0000256" key="1">
    <source>
        <dbReference type="SAM" id="MobiDB-lite"/>
    </source>
</evidence>
<dbReference type="Pfam" id="PF20516">
    <property type="entry name" value="PDDEXK_12"/>
    <property type="match status" value="1"/>
</dbReference>
<evidence type="ECO:0000259" key="2">
    <source>
        <dbReference type="Pfam" id="PF20516"/>
    </source>
</evidence>
<dbReference type="Proteomes" id="UP000799429">
    <property type="component" value="Unassembled WGS sequence"/>
</dbReference>
<gene>
    <name evidence="3" type="ORF">M501DRAFT_1044332</name>
</gene>
<protein>
    <recommendedName>
        <fullName evidence="2">PD-(D/E)XK nuclease-like domain-containing protein</fullName>
    </recommendedName>
</protein>
<feature type="domain" description="PD-(D/E)XK nuclease-like" evidence="2">
    <location>
        <begin position="143"/>
        <end position="280"/>
    </location>
</feature>
<feature type="compositionally biased region" description="Low complexity" evidence="1">
    <location>
        <begin position="1"/>
        <end position="11"/>
    </location>
</feature>
<name>A0A9P4VN42_9PEZI</name>
<dbReference type="EMBL" id="MU006110">
    <property type="protein sequence ID" value="KAF2835302.1"/>
    <property type="molecule type" value="Genomic_DNA"/>
</dbReference>
<feature type="region of interest" description="Disordered" evidence="1">
    <location>
        <begin position="1"/>
        <end position="70"/>
    </location>
</feature>
<sequence length="285" mass="31775">MNHLLPRTPSPSKRRKRQDTDIQGNDAENTARPFNPTALLSLRDDASQHSTSSARSSATSPRSRSPTKRISDMLFAPQPIVFKQFVPRGPAELPSDLNTILNTIERRFSRGIAVVSDAYRNAIEGLADETFGAIDDFAYTKPIKLPGPSPAPEQCAKAVLLAQRCEEGGHCEAAWNSSVHNFILDLALHHNVFKEKLYFLNCTSTWISPPSLNSPGQAGTMLNFKMVNFAIHIEPSECFRKALRERAQRSALPMSANHTLHEPLRWRPICVSIETKHTSQIGVRR</sequence>
<evidence type="ECO:0000313" key="3">
    <source>
        <dbReference type="EMBL" id="KAF2835302.1"/>
    </source>
</evidence>
<proteinExistence type="predicted"/>
<organism evidence="3 4">
    <name type="scientific">Patellaria atrata CBS 101060</name>
    <dbReference type="NCBI Taxonomy" id="1346257"/>
    <lineage>
        <taxon>Eukaryota</taxon>
        <taxon>Fungi</taxon>
        <taxon>Dikarya</taxon>
        <taxon>Ascomycota</taxon>
        <taxon>Pezizomycotina</taxon>
        <taxon>Dothideomycetes</taxon>
        <taxon>Dothideomycetes incertae sedis</taxon>
        <taxon>Patellariales</taxon>
        <taxon>Patellariaceae</taxon>
        <taxon>Patellaria</taxon>
    </lineage>
</organism>
<accession>A0A9P4VN42</accession>
<dbReference type="OrthoDB" id="4161186at2759"/>
<keyword evidence="4" id="KW-1185">Reference proteome</keyword>
<feature type="compositionally biased region" description="Low complexity" evidence="1">
    <location>
        <begin position="50"/>
        <end position="64"/>
    </location>
</feature>
<dbReference type="AlphaFoldDB" id="A0A9P4VN42"/>
<dbReference type="InterPro" id="IPR046797">
    <property type="entry name" value="PDDEXK_12"/>
</dbReference>